<dbReference type="InterPro" id="IPR058240">
    <property type="entry name" value="rSAM_sf"/>
</dbReference>
<keyword evidence="3" id="KW-1185">Reference proteome</keyword>
<accession>A0ABY8C486</accession>
<evidence type="ECO:0000313" key="3">
    <source>
        <dbReference type="Proteomes" id="UP001220478"/>
    </source>
</evidence>
<gene>
    <name evidence="2" type="ORF">PYS61_06120</name>
</gene>
<feature type="domain" description="Radical SAM core" evidence="1">
    <location>
        <begin position="298"/>
        <end position="529"/>
    </location>
</feature>
<dbReference type="InterPro" id="IPR006638">
    <property type="entry name" value="Elp3/MiaA/NifB-like_rSAM"/>
</dbReference>
<dbReference type="PANTHER" id="PTHR13932:SF1">
    <property type="entry name" value="OXYGEN-INDEPENDENT COPROPORPHYRINOGEN-III OXIDASE-LIKE PROTEIN HEMZ"/>
    <property type="match status" value="1"/>
</dbReference>
<dbReference type="PANTHER" id="PTHR13932">
    <property type="entry name" value="COPROPORPHYRINIGEN III OXIDASE"/>
    <property type="match status" value="1"/>
</dbReference>
<dbReference type="RefSeq" id="WP_315571625.1">
    <property type="nucleotide sequence ID" value="NZ_CP118868.1"/>
</dbReference>
<dbReference type="EMBL" id="CP118868">
    <property type="protein sequence ID" value="WEG35498.1"/>
    <property type="molecule type" value="Genomic_DNA"/>
</dbReference>
<name>A0ABY8C486_9FIRM</name>
<dbReference type="Proteomes" id="UP001220478">
    <property type="component" value="Chromosome"/>
</dbReference>
<evidence type="ECO:0000313" key="2">
    <source>
        <dbReference type="EMBL" id="WEG35498.1"/>
    </source>
</evidence>
<dbReference type="InterPro" id="IPR034505">
    <property type="entry name" value="Coproporphyrinogen-III_oxidase"/>
</dbReference>
<dbReference type="SMART" id="SM00729">
    <property type="entry name" value="Elp3"/>
    <property type="match status" value="1"/>
</dbReference>
<dbReference type="SUPFAM" id="SSF102114">
    <property type="entry name" value="Radical SAM enzymes"/>
    <property type="match status" value="1"/>
</dbReference>
<dbReference type="InterPro" id="IPR023404">
    <property type="entry name" value="rSAM_horseshoe"/>
</dbReference>
<dbReference type="SFLD" id="SFLDS00029">
    <property type="entry name" value="Radical_SAM"/>
    <property type="match status" value="1"/>
</dbReference>
<organism evidence="2 3">
    <name type="scientific">Amygdalobacter indicium</name>
    <dbReference type="NCBI Taxonomy" id="3029272"/>
    <lineage>
        <taxon>Bacteria</taxon>
        <taxon>Bacillati</taxon>
        <taxon>Bacillota</taxon>
        <taxon>Clostridia</taxon>
        <taxon>Eubacteriales</taxon>
        <taxon>Oscillospiraceae</taxon>
        <taxon>Amygdalobacter</taxon>
    </lineage>
</organism>
<dbReference type="SFLD" id="SFLDG01065">
    <property type="entry name" value="anaerobic_coproporphyrinogen-I"/>
    <property type="match status" value="1"/>
</dbReference>
<dbReference type="Gene3D" id="3.80.30.20">
    <property type="entry name" value="tm_1862 like domain"/>
    <property type="match status" value="1"/>
</dbReference>
<dbReference type="PROSITE" id="PS51918">
    <property type="entry name" value="RADICAL_SAM"/>
    <property type="match status" value="1"/>
</dbReference>
<proteinExistence type="predicted"/>
<reference evidence="2 3" key="1">
    <citation type="submission" date="2023-02" db="EMBL/GenBank/DDBJ databases">
        <title>Novel Oscillospiraceae bacterial genomes.</title>
        <authorList>
            <person name="Srinivasan S."/>
            <person name="Austin M.N."/>
            <person name="Fiedler T.L."/>
            <person name="Strenk S.M."/>
            <person name="Agnew K.J."/>
            <person name="Nagana Gowda G.A."/>
            <person name="Raftery D."/>
            <person name="Beamer M.A."/>
            <person name="Achilles S.L."/>
            <person name="Wiesenfeld H.C."/>
            <person name="Fredricks D.N."/>
            <person name="Hillier S.L."/>
        </authorList>
    </citation>
    <scope>NUCLEOTIDE SEQUENCE [LARGE SCALE GENOMIC DNA]</scope>
    <source>
        <strain evidence="2 3">CHIC02 1186E3-8</strain>
    </source>
</reference>
<protein>
    <submittedName>
        <fullName evidence="2">Radical SAM protein</fullName>
    </submittedName>
</protein>
<dbReference type="Pfam" id="PF04055">
    <property type="entry name" value="Radical_SAM"/>
    <property type="match status" value="1"/>
</dbReference>
<dbReference type="InterPro" id="IPR007197">
    <property type="entry name" value="rSAM"/>
</dbReference>
<sequence length="656" mass="74811">MSNRLNLQLELLGHQEFYNLQDILRLFYGISTINETSLNVDLPANSRLLQSAAAQNEKVVIISQVNAGRENLSSPTCLTEILFQNETFKQVSTVLKIGDKISEKLQAQKKELNFQWSELINYYEQQKNKALIEQEIEQQLLFNLLQVSRLLKKQLYDLLCLIENLRFPWGSLTGIRPTYIAGEIYQTIYNWRQLWQAKLQGKKSVSGLFAEENERTKEYYMQLSTLCNKPDFTESDFKQLSSLRLPLKAYNDSKLWQLTEKYLQVIYNLSSDKAALVTLTACNENRLLESSLQKSYGRHEGKQLSVYIGIPFCFTRCAYCSFAPRDGIKAETKLITDYITSLIEEISRLWPLIHGNIQTLYIGGGTPSALDENNLKRLLEFLQTLPNFQNIAEKTFEAGRADTITAAKLKIVRQAGFNHICVNPQTFNPETLKHLGRPAYADDILQVMQLVKAEKFPVCNMDLIFGLPGEKAQDMLHSLDCAMKLNPENITIHTLAFKRKSWLGQLRQAEKSVPDNIRNDSLLRTFAGNLNQLEFVQSELHKTLTTAQNTLIRAGYLPYYMYRQKDAVSALENTGFAKIRSAAEAESLVMGNLYNVLMMLDQTSVLGFGCCAMSKFVSNGKVERFSNARSVASYLANSREHSCEKAVLLQKFFQHD</sequence>
<evidence type="ECO:0000259" key="1">
    <source>
        <dbReference type="PROSITE" id="PS51918"/>
    </source>
</evidence>